<dbReference type="Pfam" id="PF00072">
    <property type="entry name" value="Response_reg"/>
    <property type="match status" value="1"/>
</dbReference>
<evidence type="ECO:0000256" key="1">
    <source>
        <dbReference type="ARBA" id="ARBA00022553"/>
    </source>
</evidence>
<dbReference type="InterPro" id="IPR050595">
    <property type="entry name" value="Bact_response_regulator"/>
</dbReference>
<dbReference type="InterPro" id="IPR011006">
    <property type="entry name" value="CheY-like_superfamily"/>
</dbReference>
<evidence type="ECO:0000259" key="3">
    <source>
        <dbReference type="PROSITE" id="PS50110"/>
    </source>
</evidence>
<name>A0ABS3F636_9PROT</name>
<dbReference type="EMBL" id="JAFLNC010000003">
    <property type="protein sequence ID" value="MBO0333997.1"/>
    <property type="molecule type" value="Genomic_DNA"/>
</dbReference>
<dbReference type="Proteomes" id="UP000664761">
    <property type="component" value="Unassembled WGS sequence"/>
</dbReference>
<proteinExistence type="predicted"/>
<feature type="domain" description="Response regulatory" evidence="3">
    <location>
        <begin position="4"/>
        <end position="125"/>
    </location>
</feature>
<feature type="modified residue" description="4-aspartylphosphate" evidence="2">
    <location>
        <position position="60"/>
    </location>
</feature>
<organism evidence="4 5">
    <name type="scientific">Sneathiella sedimenti</name>
    <dbReference type="NCBI Taxonomy" id="2816034"/>
    <lineage>
        <taxon>Bacteria</taxon>
        <taxon>Pseudomonadati</taxon>
        <taxon>Pseudomonadota</taxon>
        <taxon>Alphaproteobacteria</taxon>
        <taxon>Sneathiellales</taxon>
        <taxon>Sneathiellaceae</taxon>
        <taxon>Sneathiella</taxon>
    </lineage>
</organism>
<dbReference type="SMART" id="SM00448">
    <property type="entry name" value="REC"/>
    <property type="match status" value="1"/>
</dbReference>
<evidence type="ECO:0000313" key="4">
    <source>
        <dbReference type="EMBL" id="MBO0333997.1"/>
    </source>
</evidence>
<dbReference type="CDD" id="cd00156">
    <property type="entry name" value="REC"/>
    <property type="match status" value="1"/>
</dbReference>
<evidence type="ECO:0000256" key="2">
    <source>
        <dbReference type="PROSITE-ProRule" id="PRU00169"/>
    </source>
</evidence>
<reference evidence="4 5" key="1">
    <citation type="submission" date="2021-03" db="EMBL/GenBank/DDBJ databases">
        <title>Sneathiella sp. CAU 1612 isolated from Kang Won-do.</title>
        <authorList>
            <person name="Kim W."/>
        </authorList>
    </citation>
    <scope>NUCLEOTIDE SEQUENCE [LARGE SCALE GENOMIC DNA]</scope>
    <source>
        <strain evidence="4 5">CAU 1612</strain>
    </source>
</reference>
<dbReference type="PANTHER" id="PTHR44591">
    <property type="entry name" value="STRESS RESPONSE REGULATOR PROTEIN 1"/>
    <property type="match status" value="1"/>
</dbReference>
<dbReference type="InterPro" id="IPR001789">
    <property type="entry name" value="Sig_transdc_resp-reg_receiver"/>
</dbReference>
<dbReference type="PANTHER" id="PTHR44591:SF3">
    <property type="entry name" value="RESPONSE REGULATORY DOMAIN-CONTAINING PROTEIN"/>
    <property type="match status" value="1"/>
</dbReference>
<keyword evidence="5" id="KW-1185">Reference proteome</keyword>
<accession>A0ABS3F636</accession>
<keyword evidence="1 2" id="KW-0597">Phosphoprotein</keyword>
<comment type="caution">
    <text evidence="4">The sequence shown here is derived from an EMBL/GenBank/DDBJ whole genome shotgun (WGS) entry which is preliminary data.</text>
</comment>
<gene>
    <name evidence="4" type="ORF">J0X12_10240</name>
</gene>
<evidence type="ECO:0000313" key="5">
    <source>
        <dbReference type="Proteomes" id="UP000664761"/>
    </source>
</evidence>
<sequence>MTISVLMVDDEPDAEPLFRQKFRREIRRSEIEFHFAHSGQEALDLLLGENAPSVLLVLSDINMPGMSGMELLTKVKLQRPTLPVIMITAYGDEKTEIEAKSKGADQLISKPVNFERLKSSLVSYGMGAV</sequence>
<protein>
    <submittedName>
        <fullName evidence="4">Response regulator</fullName>
    </submittedName>
</protein>
<dbReference type="Gene3D" id="3.40.50.2300">
    <property type="match status" value="1"/>
</dbReference>
<dbReference type="SUPFAM" id="SSF52172">
    <property type="entry name" value="CheY-like"/>
    <property type="match status" value="1"/>
</dbReference>
<dbReference type="PROSITE" id="PS50110">
    <property type="entry name" value="RESPONSE_REGULATORY"/>
    <property type="match status" value="1"/>
</dbReference>
<dbReference type="RefSeq" id="WP_207045227.1">
    <property type="nucleotide sequence ID" value="NZ_JAFLNC010000003.1"/>
</dbReference>